<evidence type="ECO:0000256" key="1">
    <source>
        <dbReference type="SAM" id="MobiDB-lite"/>
    </source>
</evidence>
<comment type="caution">
    <text evidence="2">The sequence shown here is derived from an EMBL/GenBank/DDBJ whole genome shotgun (WGS) entry which is preliminary data.</text>
</comment>
<name>A0A124HJZ5_STRCK</name>
<dbReference type="RefSeq" id="WP_059266074.1">
    <property type="nucleotide sequence ID" value="NZ_KQ948368.1"/>
</dbReference>
<protein>
    <submittedName>
        <fullName evidence="2">Uncharacterized protein</fullName>
    </submittedName>
</protein>
<proteinExistence type="predicted"/>
<keyword evidence="3" id="KW-1185">Reference proteome</keyword>
<evidence type="ECO:0000313" key="2">
    <source>
        <dbReference type="EMBL" id="KUN18059.1"/>
    </source>
</evidence>
<feature type="compositionally biased region" description="Low complexity" evidence="1">
    <location>
        <begin position="57"/>
        <end position="69"/>
    </location>
</feature>
<dbReference type="EMBL" id="LMWP01000046">
    <property type="protein sequence ID" value="KUN18059.1"/>
    <property type="molecule type" value="Genomic_DNA"/>
</dbReference>
<dbReference type="AlphaFoldDB" id="A0A124HJZ5"/>
<sequence>MLASAADVAVGHTPGWSPYWPNELLAADWAAAGPPLTPFSRRTRRGHRHALAALAPALAPAPQPQSAAPEPSPAQPDDGADAVVRQVR</sequence>
<feature type="region of interest" description="Disordered" evidence="1">
    <location>
        <begin position="57"/>
        <end position="88"/>
    </location>
</feature>
<dbReference type="Proteomes" id="UP000053398">
    <property type="component" value="Unassembled WGS sequence"/>
</dbReference>
<evidence type="ECO:0000313" key="3">
    <source>
        <dbReference type="Proteomes" id="UP000053398"/>
    </source>
</evidence>
<reference evidence="2 3" key="1">
    <citation type="submission" date="2015-10" db="EMBL/GenBank/DDBJ databases">
        <title>Draft genome sequence of Streptomyces corchorusii DSM 40340, type strain for the species Streptomyces corchorusii.</title>
        <authorList>
            <person name="Ruckert C."/>
            <person name="Winkler A."/>
            <person name="Kalinowski J."/>
            <person name="Kampfer P."/>
            <person name="Glaeser S."/>
        </authorList>
    </citation>
    <scope>NUCLEOTIDE SEQUENCE [LARGE SCALE GENOMIC DNA]</scope>
    <source>
        <strain evidence="2 3">DSM 40340</strain>
    </source>
</reference>
<accession>A0A124HJZ5</accession>
<gene>
    <name evidence="2" type="ORF">AQJ11_35980</name>
</gene>
<organism evidence="2 3">
    <name type="scientific">Streptomyces corchorusii</name>
    <name type="common">Streptomyces chibaensis</name>
    <dbReference type="NCBI Taxonomy" id="1903"/>
    <lineage>
        <taxon>Bacteria</taxon>
        <taxon>Bacillati</taxon>
        <taxon>Actinomycetota</taxon>
        <taxon>Actinomycetes</taxon>
        <taxon>Kitasatosporales</taxon>
        <taxon>Streptomycetaceae</taxon>
        <taxon>Streptomyces</taxon>
    </lineage>
</organism>